<dbReference type="Pfam" id="PF00196">
    <property type="entry name" value="GerE"/>
    <property type="match status" value="1"/>
</dbReference>
<dbReference type="InterPro" id="IPR027417">
    <property type="entry name" value="P-loop_NTPase"/>
</dbReference>
<dbReference type="InterPro" id="IPR039420">
    <property type="entry name" value="WalR-like"/>
</dbReference>
<dbReference type="PROSITE" id="PS00622">
    <property type="entry name" value="HTH_LUXR_1"/>
    <property type="match status" value="1"/>
</dbReference>
<accession>A0A428Z1S8</accession>
<reference evidence="3 4" key="1">
    <citation type="submission" date="2018-05" db="EMBL/GenBank/DDBJ databases">
        <title>Evolution of GPA BGCs.</title>
        <authorList>
            <person name="Waglechner N."/>
            <person name="Wright G.D."/>
        </authorList>
    </citation>
    <scope>NUCLEOTIDE SEQUENCE [LARGE SCALE GENOMIC DNA]</scope>
    <source>
        <strain evidence="3 4">A82846</strain>
    </source>
</reference>
<dbReference type="PROSITE" id="PS50043">
    <property type="entry name" value="HTH_LUXR_2"/>
    <property type="match status" value="1"/>
</dbReference>
<dbReference type="AlphaFoldDB" id="A0A428Z1S8"/>
<dbReference type="SMART" id="SM00421">
    <property type="entry name" value="HTH_LUXR"/>
    <property type="match status" value="1"/>
</dbReference>
<comment type="caution">
    <text evidence="3">The sequence shown here is derived from an EMBL/GenBank/DDBJ whole genome shotgun (WGS) entry which is preliminary data.</text>
</comment>
<dbReference type="InterPro" id="IPR000792">
    <property type="entry name" value="Tscrpt_reg_LuxR_C"/>
</dbReference>
<organism evidence="3 4">
    <name type="scientific">Kibdelosporangium aridum</name>
    <dbReference type="NCBI Taxonomy" id="2030"/>
    <lineage>
        <taxon>Bacteria</taxon>
        <taxon>Bacillati</taxon>
        <taxon>Actinomycetota</taxon>
        <taxon>Actinomycetes</taxon>
        <taxon>Pseudonocardiales</taxon>
        <taxon>Pseudonocardiaceae</taxon>
        <taxon>Kibdelosporangium</taxon>
    </lineage>
</organism>
<evidence type="ECO:0000256" key="1">
    <source>
        <dbReference type="ARBA" id="ARBA00023125"/>
    </source>
</evidence>
<evidence type="ECO:0000259" key="2">
    <source>
        <dbReference type="PROSITE" id="PS50043"/>
    </source>
</evidence>
<proteinExistence type="predicted"/>
<name>A0A428Z1S8_KIBAR</name>
<dbReference type="EMBL" id="QHKI01000034">
    <property type="protein sequence ID" value="RSM78989.1"/>
    <property type="molecule type" value="Genomic_DNA"/>
</dbReference>
<dbReference type="InterPro" id="IPR036388">
    <property type="entry name" value="WH-like_DNA-bd_sf"/>
</dbReference>
<dbReference type="GO" id="GO:0006355">
    <property type="term" value="P:regulation of DNA-templated transcription"/>
    <property type="evidence" value="ECO:0007669"/>
    <property type="project" value="InterPro"/>
</dbReference>
<keyword evidence="1" id="KW-0238">DNA-binding</keyword>
<evidence type="ECO:0000313" key="4">
    <source>
        <dbReference type="Proteomes" id="UP000287547"/>
    </source>
</evidence>
<dbReference type="Gene3D" id="1.10.10.10">
    <property type="entry name" value="Winged helix-like DNA-binding domain superfamily/Winged helix DNA-binding domain"/>
    <property type="match status" value="1"/>
</dbReference>
<dbReference type="SUPFAM" id="SSF52540">
    <property type="entry name" value="P-loop containing nucleoside triphosphate hydrolases"/>
    <property type="match status" value="1"/>
</dbReference>
<sequence>MAAQWPFTGREDELTLLSGRLAAGLVVAGSIGVGKSRLLAEAFTRAPRDFAPKLVEYDALPVVGDLRTAANALVAEVAPRRLLLGIDDAHLLADSSAALIQHVVQNRAASVVLTIRAGERAPDAIVALWKDRLLDRIDLAAPTEPQTGALLERVLAGPVTAGTIRLLHSRANGNMAVLAEMVQAGLADGALAKVAGVWRWRGEPGALDRDVTEAERDVLELVARNEPVCVDTLTDLDTVDSLIHDGRLTLHDDCVRLTDPLKAEAIRAAAGQRPRSAQELLAAAHEATAALDFVQAERFAWQAAEAGDPIGAAEVLWRVVSLRDLTRAPEMDEMLARLLRKDLTDRQAATLAYRRAFLLFWFLDRTSDAIDLLGETKLRVADRQCRDELSVLEALFMLYRPDPRAALDRLTPLSDHVPAKLGTGMALVLLGRPMDAVPALQFQVGHDELPGLDLGAAMFRCYALLMSGDLPAAEHAAEELYQTALAGEWHWNAALAHALLSQMVRFRGNLTAARRILADGLSLYHSGVGGGTAFASLLFAEVATVRALSGDPEGASTALAEADRTFRPSQAVHRFWLEMARPWVANVAGDRAEAIRLAGRAAEVARECGADAYEMLALYDIVRLGAPDLAVNRMAELRCQSAFFDALRAHDAAAFSELGACLYAAEAAIQAAQADRRAVSAYRAARLAENCPGTHFPELSTLDVPRLSERERTIGRLAAAGQSSRAIAERFTVSPRTVENHLQRLYTKLGLRGRDDLGEWL</sequence>
<dbReference type="SUPFAM" id="SSF46894">
    <property type="entry name" value="C-terminal effector domain of the bipartite response regulators"/>
    <property type="match status" value="1"/>
</dbReference>
<gene>
    <name evidence="3" type="ORF">DMH04_32460</name>
</gene>
<dbReference type="CDD" id="cd06170">
    <property type="entry name" value="LuxR_C_like"/>
    <property type="match status" value="1"/>
</dbReference>
<dbReference type="InterPro" id="IPR016032">
    <property type="entry name" value="Sig_transdc_resp-reg_C-effctor"/>
</dbReference>
<dbReference type="GO" id="GO:0003677">
    <property type="term" value="F:DNA binding"/>
    <property type="evidence" value="ECO:0007669"/>
    <property type="project" value="UniProtKB-KW"/>
</dbReference>
<dbReference type="PRINTS" id="PR00038">
    <property type="entry name" value="HTHLUXR"/>
</dbReference>
<dbReference type="OrthoDB" id="3197423at2"/>
<protein>
    <submittedName>
        <fullName evidence="3">LuxR family transcriptional regulator</fullName>
    </submittedName>
</protein>
<dbReference type="RefSeq" id="WP_037259130.1">
    <property type="nucleotide sequence ID" value="NZ_QHKI01000034.1"/>
</dbReference>
<feature type="domain" description="HTH luxR-type" evidence="2">
    <location>
        <begin position="700"/>
        <end position="761"/>
    </location>
</feature>
<evidence type="ECO:0000313" key="3">
    <source>
        <dbReference type="EMBL" id="RSM78989.1"/>
    </source>
</evidence>
<dbReference type="PANTHER" id="PTHR43214">
    <property type="entry name" value="TWO-COMPONENT RESPONSE REGULATOR"/>
    <property type="match status" value="1"/>
</dbReference>
<dbReference type="Proteomes" id="UP000287547">
    <property type="component" value="Unassembled WGS sequence"/>
</dbReference>